<dbReference type="OrthoDB" id="9835477at2"/>
<protein>
    <submittedName>
        <fullName evidence="1">Uncharacterized protein</fullName>
    </submittedName>
</protein>
<keyword evidence="2" id="KW-1185">Reference proteome</keyword>
<reference evidence="1 2" key="1">
    <citation type="submission" date="2007-08" db="EMBL/GenBank/DDBJ databases">
        <title>Complete sequence of Roseiflexus castenholzii DSM 13941.</title>
        <authorList>
            <consortium name="US DOE Joint Genome Institute"/>
            <person name="Copeland A."/>
            <person name="Lucas S."/>
            <person name="Lapidus A."/>
            <person name="Barry K."/>
            <person name="Glavina del Rio T."/>
            <person name="Dalin E."/>
            <person name="Tice H."/>
            <person name="Pitluck S."/>
            <person name="Thompson L.S."/>
            <person name="Brettin T."/>
            <person name="Bruce D."/>
            <person name="Detter J.C."/>
            <person name="Han C."/>
            <person name="Tapia R."/>
            <person name="Schmutz J."/>
            <person name="Larimer F."/>
            <person name="Land M."/>
            <person name="Hauser L."/>
            <person name="Kyrpides N."/>
            <person name="Mikhailova N."/>
            <person name="Bryant D.A."/>
            <person name="Hanada S."/>
            <person name="Tsukatani Y."/>
            <person name="Richardson P."/>
        </authorList>
    </citation>
    <scope>NUCLEOTIDE SEQUENCE [LARGE SCALE GENOMIC DNA]</scope>
    <source>
        <strain evidence="2">DSM 13941 / HLO8</strain>
    </source>
</reference>
<dbReference type="AlphaFoldDB" id="A7NRR4"/>
<organism evidence="1 2">
    <name type="scientific">Roseiflexus castenholzii (strain DSM 13941 / HLO8)</name>
    <dbReference type="NCBI Taxonomy" id="383372"/>
    <lineage>
        <taxon>Bacteria</taxon>
        <taxon>Bacillati</taxon>
        <taxon>Chloroflexota</taxon>
        <taxon>Chloroflexia</taxon>
        <taxon>Chloroflexales</taxon>
        <taxon>Roseiflexineae</taxon>
        <taxon>Roseiflexaceae</taxon>
        <taxon>Roseiflexus</taxon>
    </lineage>
</organism>
<proteinExistence type="predicted"/>
<dbReference type="Proteomes" id="UP000000263">
    <property type="component" value="Chromosome"/>
</dbReference>
<dbReference type="EMBL" id="CP000804">
    <property type="protein sequence ID" value="ABU60260.1"/>
    <property type="molecule type" value="Genomic_DNA"/>
</dbReference>
<dbReference type="eggNOG" id="ENOG5032HP2">
    <property type="taxonomic scope" value="Bacteria"/>
</dbReference>
<dbReference type="STRING" id="383372.Rcas_4233"/>
<accession>A7NRR4</accession>
<name>A7NRR4_ROSCS</name>
<dbReference type="KEGG" id="rca:Rcas_4233"/>
<evidence type="ECO:0000313" key="2">
    <source>
        <dbReference type="Proteomes" id="UP000000263"/>
    </source>
</evidence>
<dbReference type="HOGENOM" id="CLU_2300771_0_0_0"/>
<evidence type="ECO:0000313" key="1">
    <source>
        <dbReference type="EMBL" id="ABU60260.1"/>
    </source>
</evidence>
<gene>
    <name evidence="1" type="ordered locus">Rcas_4233</name>
</gene>
<sequence length="100" mass="11384">MRPLKRLRRAKRIPDGLPPNSFVPLLTERREQARVLPAYADAVRKRLLGEVTTPSPENSVVRHRAASTLLRDRLDATAGDHRIRAVIADFNLIDQKPKRT</sequence>